<evidence type="ECO:0000256" key="1">
    <source>
        <dbReference type="SAM" id="MobiDB-lite"/>
    </source>
</evidence>
<dbReference type="AlphaFoldDB" id="A0A833JU45"/>
<comment type="caution">
    <text evidence="2">The sequence shown here is derived from an EMBL/GenBank/DDBJ whole genome shotgun (WGS) entry which is preliminary data.</text>
</comment>
<feature type="region of interest" description="Disordered" evidence="1">
    <location>
        <begin position="205"/>
        <end position="238"/>
    </location>
</feature>
<evidence type="ECO:0000313" key="3">
    <source>
        <dbReference type="Proteomes" id="UP000469950"/>
    </source>
</evidence>
<evidence type="ECO:0000313" key="2">
    <source>
        <dbReference type="EMBL" id="KAE8546160.1"/>
    </source>
</evidence>
<dbReference type="Proteomes" id="UP000469950">
    <property type="component" value="Unassembled WGS sequence"/>
</dbReference>
<feature type="compositionally biased region" description="Basic and acidic residues" evidence="1">
    <location>
        <begin position="210"/>
        <end position="225"/>
    </location>
</feature>
<dbReference type="EMBL" id="WBMP01000005">
    <property type="protein sequence ID" value="KAE8546160.1"/>
    <property type="molecule type" value="Genomic_DNA"/>
</dbReference>
<dbReference type="Pfam" id="PF07278">
    <property type="entry name" value="DUF1441"/>
    <property type="match status" value="1"/>
</dbReference>
<sequence>MGVITANGVYGTDGLGVPGRQARTKPGAKPGANFIRFTAGVIESMGTKASEFTELLRGASVNQLAQLFDLDRRTVANRLKDVQPCGKRNSFPVYKISEVAELLVVGYMTGEQLTQAQKLKHAGNEKDYWDSQLKRLKYLENTGDLWRTERIVEVFAVVFKQIRESVTVFIDALEHESGLPPKQIEKAKHFGDALLVEMRDKLLSLDLDPEGEHETTDDPFAKGRDESDEEELRALGLA</sequence>
<name>A0A833JU45_MARNT</name>
<protein>
    <recommendedName>
        <fullName evidence="4">DUF1441 family protein</fullName>
    </recommendedName>
</protein>
<evidence type="ECO:0008006" key="4">
    <source>
        <dbReference type="Google" id="ProtNLM"/>
    </source>
</evidence>
<dbReference type="InterPro" id="IPR009901">
    <property type="entry name" value="Phage_VT1-Sakai_H0025"/>
</dbReference>
<gene>
    <name evidence="2" type="ORF">F6453_1406</name>
</gene>
<organism evidence="2 3">
    <name type="scientific">Marinobacter nauticus</name>
    <name type="common">Marinobacter hydrocarbonoclasticus</name>
    <name type="synonym">Marinobacter aquaeolei</name>
    <dbReference type="NCBI Taxonomy" id="2743"/>
    <lineage>
        <taxon>Bacteria</taxon>
        <taxon>Pseudomonadati</taxon>
        <taxon>Pseudomonadota</taxon>
        <taxon>Gammaproteobacteria</taxon>
        <taxon>Pseudomonadales</taxon>
        <taxon>Marinobacteraceae</taxon>
        <taxon>Marinobacter</taxon>
    </lineage>
</organism>
<proteinExistence type="predicted"/>
<dbReference type="RefSeq" id="WP_194841893.1">
    <property type="nucleotide sequence ID" value="NZ_WBMP01000005.1"/>
</dbReference>
<reference evidence="2 3" key="1">
    <citation type="submission" date="2019-10" db="EMBL/GenBank/DDBJ databases">
        <title>Draft genome sequence of Marinobacter hydrocarbonoclasticus NCT7M from the microbiome of the marine copepod.</title>
        <authorList>
            <person name="Nuttall R."/>
            <person name="Sharma G."/>
            <person name="Moisander P."/>
        </authorList>
    </citation>
    <scope>NUCLEOTIDE SEQUENCE [LARGE SCALE GENOMIC DNA]</scope>
    <source>
        <strain evidence="2 3">NCT7M</strain>
    </source>
</reference>
<accession>A0A833JU45</accession>